<gene>
    <name evidence="2" type="ORF">LODBEIA_P00650</name>
    <name evidence="3" type="ORF">LODBEIA_P11030</name>
    <name evidence="4" type="ORF">LODBEIA_P12320</name>
    <name evidence="5" type="ORF">LODBEIA_P20550</name>
    <name evidence="6" type="ORF">LODBEIA_P31420</name>
    <name evidence="7" type="ORF">LODBEIA_P38630</name>
    <name evidence="8" type="ORF">LODBEIA_P46730</name>
    <name evidence="9" type="ORF">LODBEIA_P48020</name>
    <name evidence="10" type="ORF">LODBEIA_P56970</name>
</gene>
<evidence type="ECO:0000313" key="6">
    <source>
        <dbReference type="EMBL" id="CAK9438918.1"/>
    </source>
</evidence>
<dbReference type="EMBL" id="OZ022405">
    <property type="protein sequence ID" value="CAK9435338.1"/>
    <property type="molecule type" value="Genomic_DNA"/>
</dbReference>
<keyword evidence="11" id="KW-1185">Reference proteome</keyword>
<evidence type="ECO:0000313" key="3">
    <source>
        <dbReference type="EMBL" id="CAK9436547.1"/>
    </source>
</evidence>
<protein>
    <submittedName>
        <fullName evidence="3">Uncharacterized protein</fullName>
    </submittedName>
</protein>
<sequence length="134" mass="14716">MAATEDASQSMGVTFDSNGTTNPYPEAILQQSGKSNKLYSSLQGTTPQFITAAPTIPTTRWHGSHLEAAQRRILEKWLGQTAGLKQAQSSVYAAPIGRANRLFAWASSDAYVESKRLQLRLQRGKRKESESEDS</sequence>
<dbReference type="GeneID" id="92205261"/>
<evidence type="ECO:0000313" key="8">
    <source>
        <dbReference type="EMBL" id="CAK9440671.1"/>
    </source>
</evidence>
<dbReference type="EMBL" id="OZ022408">
    <property type="protein sequence ID" value="CAK9438918.1"/>
    <property type="molecule type" value="Genomic_DNA"/>
</dbReference>
<dbReference type="Proteomes" id="UP001497383">
    <property type="component" value="Chromosome 6"/>
</dbReference>
<dbReference type="EMBL" id="OZ022405">
    <property type="protein sequence ID" value="CAK9436547.1"/>
    <property type="molecule type" value="Genomic_DNA"/>
</dbReference>
<name>A0ABP0ZFD4_9ASCO</name>
<proteinExistence type="predicted"/>
<reference evidence="3 11" key="1">
    <citation type="submission" date="2024-03" db="EMBL/GenBank/DDBJ databases">
        <authorList>
            <person name="Brejova B."/>
        </authorList>
    </citation>
    <scope>NUCLEOTIDE SEQUENCE [LARGE SCALE GENOMIC DNA]</scope>
    <source>
        <strain evidence="3 11">CBS 14171</strain>
    </source>
</reference>
<dbReference type="EMBL" id="OZ022408">
    <property type="protein sequence ID" value="CAK9439763.1"/>
    <property type="molecule type" value="Genomic_DNA"/>
</dbReference>
<dbReference type="EMBL" id="OZ022406">
    <property type="protein sequence ID" value="CAK9437677.1"/>
    <property type="molecule type" value="Genomic_DNA"/>
</dbReference>
<evidence type="ECO:0000313" key="4">
    <source>
        <dbReference type="EMBL" id="CAK9436710.1"/>
    </source>
</evidence>
<dbReference type="Proteomes" id="UP001497383">
    <property type="component" value="Chromosome 5"/>
</dbReference>
<dbReference type="EMBL" id="OZ022409">
    <property type="protein sequence ID" value="CAK9440671.1"/>
    <property type="molecule type" value="Genomic_DNA"/>
</dbReference>
<dbReference type="Proteomes" id="UP001497383">
    <property type="component" value="Chromosome 7"/>
</dbReference>
<dbReference type="Proteomes" id="UP001497383">
    <property type="component" value="Chromosome 1"/>
</dbReference>
<accession>A0ABP0ZFD4</accession>
<evidence type="ECO:0000313" key="10">
    <source>
        <dbReference type="EMBL" id="CAK9441829.1"/>
    </source>
</evidence>
<evidence type="ECO:0000313" key="7">
    <source>
        <dbReference type="EMBL" id="CAK9439763.1"/>
    </source>
</evidence>
<dbReference type="EMBL" id="OZ022410">
    <property type="protein sequence ID" value="CAK9440933.1"/>
    <property type="molecule type" value="Genomic_DNA"/>
</dbReference>
<evidence type="ECO:0000313" key="9">
    <source>
        <dbReference type="EMBL" id="CAK9440933.1"/>
    </source>
</evidence>
<evidence type="ECO:0000256" key="1">
    <source>
        <dbReference type="SAM" id="MobiDB-lite"/>
    </source>
</evidence>
<dbReference type="Proteomes" id="UP001497383">
    <property type="component" value="Chromosome 4"/>
</dbReference>
<organism evidence="3 11">
    <name type="scientific">Lodderomyces beijingensis</name>
    <dbReference type="NCBI Taxonomy" id="1775926"/>
    <lineage>
        <taxon>Eukaryota</taxon>
        <taxon>Fungi</taxon>
        <taxon>Dikarya</taxon>
        <taxon>Ascomycota</taxon>
        <taxon>Saccharomycotina</taxon>
        <taxon>Pichiomycetes</taxon>
        <taxon>Debaryomycetaceae</taxon>
        <taxon>Candida/Lodderomyces clade</taxon>
        <taxon>Lodderomyces</taxon>
    </lineage>
</organism>
<dbReference type="Proteomes" id="UP001497383">
    <property type="component" value="Chromosome 2"/>
</dbReference>
<evidence type="ECO:0000313" key="2">
    <source>
        <dbReference type="EMBL" id="CAK9435338.1"/>
    </source>
</evidence>
<dbReference type="RefSeq" id="XP_066827003.1">
    <property type="nucleotide sequence ID" value="XM_066976593.1"/>
</dbReference>
<dbReference type="EMBL" id="OZ022406">
    <property type="protein sequence ID" value="CAK9436710.1"/>
    <property type="molecule type" value="Genomic_DNA"/>
</dbReference>
<evidence type="ECO:0000313" key="11">
    <source>
        <dbReference type="Proteomes" id="UP001497383"/>
    </source>
</evidence>
<evidence type="ECO:0000313" key="5">
    <source>
        <dbReference type="EMBL" id="CAK9437677.1"/>
    </source>
</evidence>
<feature type="region of interest" description="Disordered" evidence="1">
    <location>
        <begin position="1"/>
        <end position="28"/>
    </location>
</feature>
<dbReference type="EMBL" id="OZ022411">
    <property type="protein sequence ID" value="CAK9441829.1"/>
    <property type="molecule type" value="Genomic_DNA"/>
</dbReference>